<accession>A0ABS5EPT4</accession>
<evidence type="ECO:0000256" key="2">
    <source>
        <dbReference type="SAM" id="SignalP"/>
    </source>
</evidence>
<dbReference type="SUPFAM" id="SSF53850">
    <property type="entry name" value="Periplasmic binding protein-like II"/>
    <property type="match status" value="1"/>
</dbReference>
<feature type="chain" id="PRO_5046307511" evidence="2">
    <location>
        <begin position="21"/>
        <end position="322"/>
    </location>
</feature>
<organism evidence="3 4">
    <name type="scientific">Neoroseomonas terrae</name>
    <dbReference type="NCBI Taxonomy" id="424799"/>
    <lineage>
        <taxon>Bacteria</taxon>
        <taxon>Pseudomonadati</taxon>
        <taxon>Pseudomonadota</taxon>
        <taxon>Alphaproteobacteria</taxon>
        <taxon>Acetobacterales</taxon>
        <taxon>Acetobacteraceae</taxon>
        <taxon>Neoroseomonas</taxon>
    </lineage>
</organism>
<feature type="signal peptide" evidence="2">
    <location>
        <begin position="1"/>
        <end position="20"/>
    </location>
</feature>
<dbReference type="Proteomes" id="UP000698752">
    <property type="component" value="Unassembled WGS sequence"/>
</dbReference>
<gene>
    <name evidence="3" type="ORF">GXW78_25505</name>
</gene>
<evidence type="ECO:0000256" key="1">
    <source>
        <dbReference type="ARBA" id="ARBA00006987"/>
    </source>
</evidence>
<evidence type="ECO:0000313" key="4">
    <source>
        <dbReference type="Proteomes" id="UP000698752"/>
    </source>
</evidence>
<protein>
    <submittedName>
        <fullName evidence="3">Tripartite tricarboxylate transporter substrate binding protein</fullName>
    </submittedName>
</protein>
<dbReference type="EMBL" id="JAAEDI010000039">
    <property type="protein sequence ID" value="MBR0653038.1"/>
    <property type="molecule type" value="Genomic_DNA"/>
</dbReference>
<name>A0ABS5EPT4_9PROT</name>
<dbReference type="PIRSF" id="PIRSF017082">
    <property type="entry name" value="YflP"/>
    <property type="match status" value="1"/>
</dbReference>
<keyword evidence="2" id="KW-0732">Signal</keyword>
<proteinExistence type="inferred from homology"/>
<comment type="caution">
    <text evidence="3">The sequence shown here is derived from an EMBL/GenBank/DDBJ whole genome shotgun (WGS) entry which is preliminary data.</text>
</comment>
<dbReference type="InterPro" id="IPR042100">
    <property type="entry name" value="Bug_dom1"/>
</dbReference>
<comment type="similarity">
    <text evidence="1">Belongs to the UPF0065 (bug) family.</text>
</comment>
<reference evidence="4" key="1">
    <citation type="journal article" date="2021" name="Syst. Appl. Microbiol.">
        <title>Roseomonas hellenica sp. nov., isolated from roots of wild-growing Alkanna tinctoria.</title>
        <authorList>
            <person name="Rat A."/>
            <person name="Naranjo H.D."/>
            <person name="Lebbe L."/>
            <person name="Cnockaert M."/>
            <person name="Krigas N."/>
            <person name="Grigoriadou K."/>
            <person name="Maloupa E."/>
            <person name="Willems A."/>
        </authorList>
    </citation>
    <scope>NUCLEOTIDE SEQUENCE [LARGE SCALE GENOMIC DNA]</scope>
    <source>
        <strain evidence="4">LMG 31159</strain>
    </source>
</reference>
<dbReference type="InterPro" id="IPR005064">
    <property type="entry name" value="BUG"/>
</dbReference>
<dbReference type="Gene3D" id="3.40.190.150">
    <property type="entry name" value="Bordetella uptake gene, domain 1"/>
    <property type="match status" value="1"/>
</dbReference>
<dbReference type="CDD" id="cd07012">
    <property type="entry name" value="PBP2_Bug_TTT"/>
    <property type="match status" value="1"/>
</dbReference>
<dbReference type="Pfam" id="PF03401">
    <property type="entry name" value="TctC"/>
    <property type="match status" value="1"/>
</dbReference>
<keyword evidence="4" id="KW-1185">Reference proteome</keyword>
<dbReference type="PANTHER" id="PTHR42928">
    <property type="entry name" value="TRICARBOXYLATE-BINDING PROTEIN"/>
    <property type="match status" value="1"/>
</dbReference>
<evidence type="ECO:0000313" key="3">
    <source>
        <dbReference type="EMBL" id="MBR0653038.1"/>
    </source>
</evidence>
<dbReference type="RefSeq" id="WP_211871749.1">
    <property type="nucleotide sequence ID" value="NZ_JAAEDI010000039.1"/>
</dbReference>
<sequence length="322" mass="34113">MKITRRAATAMILAPGLASAQQQWAPGRPVTFLGPYAAGGSFDVTQRAMGRASEPMIGQPIAILNRPGGAGTIMLNELARARPDGLTIGLLSVNTNAVAPQLVTMTLDPVADFTPLMTYGSFLTFVVVANTAPFSGLRDLIAYARREPGKLTVGVAAIGANSHLNMARLFAEEGVDVTFVPFTGGAPANTALLGGHIQCAVVSGEVLPTVRDGSLRILAILNADKSEEFPAVPTLPELGYSWSAKPWIGFGGPRGLPEAVASRWTEVLLAAGDSREVREVMRQLAFVPLRTQGDEMRRLMAESLAEHETVARAIRIGRFAGQ</sequence>
<dbReference type="Gene3D" id="3.40.190.10">
    <property type="entry name" value="Periplasmic binding protein-like II"/>
    <property type="match status" value="1"/>
</dbReference>
<dbReference type="PANTHER" id="PTHR42928:SF5">
    <property type="entry name" value="BLR1237 PROTEIN"/>
    <property type="match status" value="1"/>
</dbReference>